<dbReference type="Pfam" id="PF00400">
    <property type="entry name" value="WD40"/>
    <property type="match status" value="1"/>
</dbReference>
<dbReference type="GO" id="GO:0005634">
    <property type="term" value="C:nucleus"/>
    <property type="evidence" value="ECO:0007669"/>
    <property type="project" value="TreeGrafter"/>
</dbReference>
<dbReference type="PROSITE" id="PS50082">
    <property type="entry name" value="WD_REPEATS_2"/>
    <property type="match status" value="1"/>
</dbReference>
<sequence length="183" mass="19602">MEYQKACSITLAEGLDLELVKIWDPATGQCVPTLEGHSCSVSSVAWSPDATRLASASYDKTVKIWDPATSQCVSMVEFGGVYDLHFHESNSNLLHTNPGTFDIRTPTISTVLGFASADCSSPIAMGYGLSSNGAWITYKGENLLWLPPEYRPSSSAISGTTVSIGCSSGRILVFMFTDSSSIQ</sequence>
<keyword evidence="9" id="KW-1185">Reference proteome</keyword>
<dbReference type="GeneID" id="87827176"/>
<dbReference type="GO" id="GO:1990234">
    <property type="term" value="C:transferase complex"/>
    <property type="evidence" value="ECO:0007669"/>
    <property type="project" value="UniProtKB-ARBA"/>
</dbReference>
<dbReference type="AlphaFoldDB" id="A0AAN6U7T0"/>
<dbReference type="RefSeq" id="XP_062651748.1">
    <property type="nucleotide sequence ID" value="XM_062790406.1"/>
</dbReference>
<dbReference type="PANTHER" id="PTHR22847">
    <property type="entry name" value="WD40 REPEAT PROTEIN"/>
    <property type="match status" value="1"/>
</dbReference>
<evidence type="ECO:0000256" key="6">
    <source>
        <dbReference type="ARBA" id="ARBA00043913"/>
    </source>
</evidence>
<proteinExistence type="inferred from homology"/>
<comment type="caution">
    <text evidence="8">The sequence shown here is derived from an EMBL/GenBank/DDBJ whole genome shotgun (WGS) entry which is preliminary data.</text>
</comment>
<comment type="function">
    <text evidence="6">Involved in mitochondrial fission. Acts as an adapter protein required to form mitochondrial fission complexes. Formation of these complexes is required to promote constriction and fission of the mitochondrial compartment at a late step in mitochondrial division.</text>
</comment>
<accession>A0AAN6U7T0</accession>
<dbReference type="EMBL" id="MU853224">
    <property type="protein sequence ID" value="KAK4127977.1"/>
    <property type="molecule type" value="Genomic_DNA"/>
</dbReference>
<evidence type="ECO:0000256" key="2">
    <source>
        <dbReference type="ARBA" id="ARBA00022737"/>
    </source>
</evidence>
<evidence type="ECO:0000256" key="4">
    <source>
        <dbReference type="ARBA" id="ARBA00038415"/>
    </source>
</evidence>
<evidence type="ECO:0000313" key="8">
    <source>
        <dbReference type="EMBL" id="KAK4127977.1"/>
    </source>
</evidence>
<dbReference type="Gene3D" id="2.130.10.10">
    <property type="entry name" value="YVTN repeat-like/Quinoprotein amine dehydrogenase"/>
    <property type="match status" value="1"/>
</dbReference>
<keyword evidence="2" id="KW-0677">Repeat</keyword>
<reference evidence="8" key="1">
    <citation type="journal article" date="2023" name="Mol. Phylogenet. Evol.">
        <title>Genome-scale phylogeny and comparative genomics of the fungal order Sordariales.</title>
        <authorList>
            <person name="Hensen N."/>
            <person name="Bonometti L."/>
            <person name="Westerberg I."/>
            <person name="Brannstrom I.O."/>
            <person name="Guillou S."/>
            <person name="Cros-Aarteil S."/>
            <person name="Calhoun S."/>
            <person name="Haridas S."/>
            <person name="Kuo A."/>
            <person name="Mondo S."/>
            <person name="Pangilinan J."/>
            <person name="Riley R."/>
            <person name="LaButti K."/>
            <person name="Andreopoulos B."/>
            <person name="Lipzen A."/>
            <person name="Chen C."/>
            <person name="Yan M."/>
            <person name="Daum C."/>
            <person name="Ng V."/>
            <person name="Clum A."/>
            <person name="Steindorff A."/>
            <person name="Ohm R.A."/>
            <person name="Martin F."/>
            <person name="Silar P."/>
            <person name="Natvig D.O."/>
            <person name="Lalanne C."/>
            <person name="Gautier V."/>
            <person name="Ament-Velasquez S.L."/>
            <person name="Kruys A."/>
            <person name="Hutchinson M.I."/>
            <person name="Powell A.J."/>
            <person name="Barry K."/>
            <person name="Miller A.N."/>
            <person name="Grigoriev I.V."/>
            <person name="Debuchy R."/>
            <person name="Gladieux P."/>
            <person name="Hiltunen Thoren M."/>
            <person name="Johannesson H."/>
        </authorList>
    </citation>
    <scope>NUCLEOTIDE SEQUENCE</scope>
    <source>
        <strain evidence="8">CBS 731.68</strain>
    </source>
</reference>
<keyword evidence="3" id="KW-0175">Coiled coil</keyword>
<protein>
    <recommendedName>
        <fullName evidence="5">Mitochondrial division protein 1</fullName>
    </recommendedName>
</protein>
<gene>
    <name evidence="8" type="ORF">N657DRAFT_613169</name>
</gene>
<dbReference type="SMART" id="SM00320">
    <property type="entry name" value="WD40"/>
    <property type="match status" value="1"/>
</dbReference>
<dbReference type="InterPro" id="IPR001680">
    <property type="entry name" value="WD40_rpt"/>
</dbReference>
<dbReference type="PANTHER" id="PTHR22847:SF637">
    <property type="entry name" value="WD REPEAT DOMAIN 5B"/>
    <property type="match status" value="1"/>
</dbReference>
<dbReference type="InterPro" id="IPR015943">
    <property type="entry name" value="WD40/YVTN_repeat-like_dom_sf"/>
</dbReference>
<evidence type="ECO:0000256" key="3">
    <source>
        <dbReference type="ARBA" id="ARBA00023054"/>
    </source>
</evidence>
<feature type="repeat" description="WD" evidence="7">
    <location>
        <begin position="34"/>
        <end position="75"/>
    </location>
</feature>
<reference evidence="8" key="2">
    <citation type="submission" date="2023-05" db="EMBL/GenBank/DDBJ databases">
        <authorList>
            <consortium name="Lawrence Berkeley National Laboratory"/>
            <person name="Steindorff A."/>
            <person name="Hensen N."/>
            <person name="Bonometti L."/>
            <person name="Westerberg I."/>
            <person name="Brannstrom I.O."/>
            <person name="Guillou S."/>
            <person name="Cros-Aarteil S."/>
            <person name="Calhoun S."/>
            <person name="Haridas S."/>
            <person name="Kuo A."/>
            <person name="Mondo S."/>
            <person name="Pangilinan J."/>
            <person name="Riley R."/>
            <person name="Labutti K."/>
            <person name="Andreopoulos B."/>
            <person name="Lipzen A."/>
            <person name="Chen C."/>
            <person name="Yanf M."/>
            <person name="Daum C."/>
            <person name="Ng V."/>
            <person name="Clum A."/>
            <person name="Ohm R."/>
            <person name="Martin F."/>
            <person name="Silar P."/>
            <person name="Natvig D."/>
            <person name="Lalanne C."/>
            <person name="Gautier V."/>
            <person name="Ament-Velasquez S.L."/>
            <person name="Kruys A."/>
            <person name="Hutchinson M.I."/>
            <person name="Powell A.J."/>
            <person name="Barry K."/>
            <person name="Miller A.N."/>
            <person name="Grigoriev I.V."/>
            <person name="Debuchy R."/>
            <person name="Gladieux P."/>
            <person name="Thoren M.H."/>
            <person name="Johannesson H."/>
        </authorList>
    </citation>
    <scope>NUCLEOTIDE SEQUENCE</scope>
    <source>
        <strain evidence="8">CBS 731.68</strain>
    </source>
</reference>
<evidence type="ECO:0000313" key="9">
    <source>
        <dbReference type="Proteomes" id="UP001302602"/>
    </source>
</evidence>
<dbReference type="Proteomes" id="UP001302602">
    <property type="component" value="Unassembled WGS sequence"/>
</dbReference>
<dbReference type="InterPro" id="IPR036322">
    <property type="entry name" value="WD40_repeat_dom_sf"/>
</dbReference>
<dbReference type="SUPFAM" id="SSF50978">
    <property type="entry name" value="WD40 repeat-like"/>
    <property type="match status" value="1"/>
</dbReference>
<dbReference type="PROSITE" id="PS50294">
    <property type="entry name" value="WD_REPEATS_REGION"/>
    <property type="match status" value="1"/>
</dbReference>
<evidence type="ECO:0000256" key="1">
    <source>
        <dbReference type="ARBA" id="ARBA00022574"/>
    </source>
</evidence>
<evidence type="ECO:0000256" key="5">
    <source>
        <dbReference type="ARBA" id="ARBA00039789"/>
    </source>
</evidence>
<keyword evidence="1 7" id="KW-0853">WD repeat</keyword>
<name>A0AAN6U7T0_9PEZI</name>
<evidence type="ECO:0000256" key="7">
    <source>
        <dbReference type="PROSITE-ProRule" id="PRU00221"/>
    </source>
</evidence>
<organism evidence="8 9">
    <name type="scientific">Parathielavia appendiculata</name>
    <dbReference type="NCBI Taxonomy" id="2587402"/>
    <lineage>
        <taxon>Eukaryota</taxon>
        <taxon>Fungi</taxon>
        <taxon>Dikarya</taxon>
        <taxon>Ascomycota</taxon>
        <taxon>Pezizomycotina</taxon>
        <taxon>Sordariomycetes</taxon>
        <taxon>Sordariomycetidae</taxon>
        <taxon>Sordariales</taxon>
        <taxon>Chaetomiaceae</taxon>
        <taxon>Parathielavia</taxon>
    </lineage>
</organism>
<comment type="similarity">
    <text evidence="4">Belongs to the WD repeat MDV1/CAF4 family.</text>
</comment>